<proteinExistence type="predicted"/>
<evidence type="ECO:0000313" key="3">
    <source>
        <dbReference type="Proteomes" id="UP000694620"/>
    </source>
</evidence>
<reference evidence="2" key="3">
    <citation type="submission" date="2025-09" db="UniProtKB">
        <authorList>
            <consortium name="Ensembl"/>
        </authorList>
    </citation>
    <scope>IDENTIFICATION</scope>
</reference>
<dbReference type="GeneTree" id="ENSGT00390000010398"/>
<keyword evidence="3" id="KW-1185">Reference proteome</keyword>
<evidence type="ECO:0000259" key="1">
    <source>
        <dbReference type="Pfam" id="PF00021"/>
    </source>
</evidence>
<dbReference type="CDD" id="cd23553">
    <property type="entry name" value="TFP_LU_ECD_Ly6PGE"/>
    <property type="match status" value="1"/>
</dbReference>
<reference evidence="2" key="1">
    <citation type="submission" date="2021-06" db="EMBL/GenBank/DDBJ databases">
        <authorList>
            <consortium name="Wellcome Sanger Institute Data Sharing"/>
        </authorList>
    </citation>
    <scope>NUCLEOTIDE SEQUENCE [LARGE SCALE GENOMIC DNA]</scope>
</reference>
<dbReference type="Pfam" id="PF00021">
    <property type="entry name" value="UPAR_LY6"/>
    <property type="match status" value="1"/>
</dbReference>
<dbReference type="AlphaFoldDB" id="A0A8C4RVM3"/>
<dbReference type="InterPro" id="IPR016054">
    <property type="entry name" value="LY6_UPA_recep-like"/>
</dbReference>
<dbReference type="Ensembl" id="ENSECRT00000007713.1">
    <property type="protein sequence ID" value="ENSECRP00000007591.1"/>
    <property type="gene ID" value="ENSECRG00000005054.1"/>
</dbReference>
<dbReference type="Gene3D" id="2.10.60.10">
    <property type="entry name" value="CD59"/>
    <property type="match status" value="1"/>
</dbReference>
<dbReference type="FunFam" id="2.10.60.10:FF:000037">
    <property type="entry name" value="Si:ch73-28h20.1"/>
    <property type="match status" value="1"/>
</dbReference>
<evidence type="ECO:0000313" key="2">
    <source>
        <dbReference type="Ensembl" id="ENSECRP00000007591.1"/>
    </source>
</evidence>
<dbReference type="SUPFAM" id="SSF57302">
    <property type="entry name" value="Snake toxin-like"/>
    <property type="match status" value="1"/>
</dbReference>
<feature type="domain" description="UPAR/Ly6" evidence="1">
    <location>
        <begin position="26"/>
        <end position="100"/>
    </location>
</feature>
<sequence length="127" mass="13940">DLSLQVQSFNAVAAFHLHLMRPSCDALRCFSCVGSNDEECNQQGSQQCPNYSDACAVIRGQANGVMKSCSFRSFCEQARREGSKAPSVKVQCCYSDDCNMRSKASSSLLNVNYLVILIPVLLSNLLF</sequence>
<dbReference type="InterPro" id="IPR045860">
    <property type="entry name" value="Snake_toxin-like_sf"/>
</dbReference>
<reference evidence="2" key="2">
    <citation type="submission" date="2025-08" db="UniProtKB">
        <authorList>
            <consortium name="Ensembl"/>
        </authorList>
    </citation>
    <scope>IDENTIFICATION</scope>
</reference>
<protein>
    <recommendedName>
        <fullName evidence="1">UPAR/Ly6 domain-containing protein</fullName>
    </recommendedName>
</protein>
<accession>A0A8C4RVM3</accession>
<dbReference type="Proteomes" id="UP000694620">
    <property type="component" value="Chromosome 2"/>
</dbReference>
<name>A0A8C4RVM3_ERPCA</name>
<organism evidence="2 3">
    <name type="scientific">Erpetoichthys calabaricus</name>
    <name type="common">Rope fish</name>
    <name type="synonym">Calamoichthys calabaricus</name>
    <dbReference type="NCBI Taxonomy" id="27687"/>
    <lineage>
        <taxon>Eukaryota</taxon>
        <taxon>Metazoa</taxon>
        <taxon>Chordata</taxon>
        <taxon>Craniata</taxon>
        <taxon>Vertebrata</taxon>
        <taxon>Euteleostomi</taxon>
        <taxon>Actinopterygii</taxon>
        <taxon>Polypteriformes</taxon>
        <taxon>Polypteridae</taxon>
        <taxon>Erpetoichthys</taxon>
    </lineage>
</organism>